<comment type="caution">
    <text evidence="1">The sequence shown here is derived from an EMBL/GenBank/DDBJ whole genome shotgun (WGS) entry which is preliminary data.</text>
</comment>
<reference evidence="1 2" key="1">
    <citation type="submission" date="2024-11" db="EMBL/GenBank/DDBJ databases">
        <title>Chromosome-level genome assembly of the freshwater bivalve Anodonta woodiana.</title>
        <authorList>
            <person name="Chen X."/>
        </authorList>
    </citation>
    <scope>NUCLEOTIDE SEQUENCE [LARGE SCALE GENOMIC DNA]</scope>
    <source>
        <strain evidence="1">MN2024</strain>
        <tissue evidence="1">Gills</tissue>
    </source>
</reference>
<organism evidence="1 2">
    <name type="scientific">Sinanodonta woodiana</name>
    <name type="common">Chinese pond mussel</name>
    <name type="synonym">Anodonta woodiana</name>
    <dbReference type="NCBI Taxonomy" id="1069815"/>
    <lineage>
        <taxon>Eukaryota</taxon>
        <taxon>Metazoa</taxon>
        <taxon>Spiralia</taxon>
        <taxon>Lophotrochozoa</taxon>
        <taxon>Mollusca</taxon>
        <taxon>Bivalvia</taxon>
        <taxon>Autobranchia</taxon>
        <taxon>Heteroconchia</taxon>
        <taxon>Palaeoheterodonta</taxon>
        <taxon>Unionida</taxon>
        <taxon>Unionoidea</taxon>
        <taxon>Unionidae</taxon>
        <taxon>Unioninae</taxon>
        <taxon>Sinanodonta</taxon>
    </lineage>
</organism>
<accession>A0ABD3W3Y5</accession>
<evidence type="ECO:0000313" key="1">
    <source>
        <dbReference type="EMBL" id="KAL3868579.1"/>
    </source>
</evidence>
<gene>
    <name evidence="1" type="ORF">ACJMK2_041380</name>
</gene>
<evidence type="ECO:0000313" key="2">
    <source>
        <dbReference type="Proteomes" id="UP001634394"/>
    </source>
</evidence>
<name>A0ABD3W3Y5_SINWO</name>
<sequence length="316" mass="36931">MPRLSPAKFEDNFLKERELFEVMRSRKVYQVQFELMRNHRKQIRAIEIAERSYFSGYENRRVLFLQRMAEQVKQRNKSKIDSGMESTDTREKDQNVSTFYHGINIETLAESGNCSGRENIAGLKHCTNTKETSHSKDQTVKVKLNPYSDGSDSALQSVECYKAAKPFKQSGVLKTNTEYKIKERYGDEKEIRDYKFETQLSKHQPKKERKGLSEKTKFVKRFSSKKASISLPELNILTKPMVNMEIGGVTHDGRLILTKEDYNEYLRLFRLAREARLDRVRRKTHTLEQLVARFHLAEDAAKNRFVTESTMSHSVK</sequence>
<protein>
    <submittedName>
        <fullName evidence="1">Uncharacterized protein</fullName>
    </submittedName>
</protein>
<dbReference type="Proteomes" id="UP001634394">
    <property type="component" value="Unassembled WGS sequence"/>
</dbReference>
<dbReference type="AlphaFoldDB" id="A0ABD3W3Y5"/>
<keyword evidence="2" id="KW-1185">Reference proteome</keyword>
<proteinExistence type="predicted"/>
<dbReference type="EMBL" id="JBJQND010000008">
    <property type="protein sequence ID" value="KAL3868579.1"/>
    <property type="molecule type" value="Genomic_DNA"/>
</dbReference>